<reference evidence="2" key="1">
    <citation type="journal article" date="2024" name="Proc. Natl. Acad. Sci. U.S.A.">
        <title>Extraordinary preservation of gene collinearity over three hundred million years revealed in homosporous lycophytes.</title>
        <authorList>
            <person name="Li C."/>
            <person name="Wickell D."/>
            <person name="Kuo L.Y."/>
            <person name="Chen X."/>
            <person name="Nie B."/>
            <person name="Liao X."/>
            <person name="Peng D."/>
            <person name="Ji J."/>
            <person name="Jenkins J."/>
            <person name="Williams M."/>
            <person name="Shu S."/>
            <person name="Plott C."/>
            <person name="Barry K."/>
            <person name="Rajasekar S."/>
            <person name="Grimwood J."/>
            <person name="Han X."/>
            <person name="Sun S."/>
            <person name="Hou Z."/>
            <person name="He W."/>
            <person name="Dai G."/>
            <person name="Sun C."/>
            <person name="Schmutz J."/>
            <person name="Leebens-Mack J.H."/>
            <person name="Li F.W."/>
            <person name="Wang L."/>
        </authorList>
    </citation>
    <scope>NUCLEOTIDE SEQUENCE [LARGE SCALE GENOMIC DNA]</scope>
    <source>
        <strain evidence="2">cv. PW_Plant_1</strain>
    </source>
</reference>
<protein>
    <submittedName>
        <fullName evidence="1">Uncharacterized protein</fullName>
    </submittedName>
</protein>
<evidence type="ECO:0000313" key="2">
    <source>
        <dbReference type="Proteomes" id="UP001162992"/>
    </source>
</evidence>
<comment type="caution">
    <text evidence="1">The sequence shown here is derived from an EMBL/GenBank/DDBJ whole genome shotgun (WGS) entry which is preliminary data.</text>
</comment>
<dbReference type="EMBL" id="CM055103">
    <property type="protein sequence ID" value="KAJ7537015.1"/>
    <property type="molecule type" value="Genomic_DNA"/>
</dbReference>
<proteinExistence type="predicted"/>
<accession>A0ACC2C4V8</accession>
<dbReference type="Proteomes" id="UP001162992">
    <property type="component" value="Chromosome 12"/>
</dbReference>
<gene>
    <name evidence="1" type="ORF">O6H91_12G092300</name>
</gene>
<keyword evidence="2" id="KW-1185">Reference proteome</keyword>
<sequence>MAAAAASFGVEDIGIMLRSRPQQDGIVNQPTWLLNEDTNPQSPSAWTSSQKTKTKIENKVRESLEEKNSAYGAVNQANALDWVDENVSVNAKEAHDVGSYLAKNPVMHLSIGDEAGTGHNRSVRKANDTLNLSNRQLKRLPDSFGSITSLKTLNLSKNQLEAIPDSISAFVNLVVLDLHSNHLNALPDCIGMLSKLKILNVSGNQLKCFPDNIGNCSALLELDASFNQLESLPANFGSTFLNLQRLSLQLNRLSALPSSLCEMKSLKHLEVQFNKLISLPASLGNLTNLEILNASSNFNNLAGLPDSIGDLVSLRSLDLSYNQIRQLPASLGKLQTLETLRLDGNPLAIPPAQVVEHSHEAVMEYMAEQWKNSVLSGNARKIITSGAKSDFSLPSMRTSWMTGLLHGMCGVPSMFRGSKSKSLGWREYHSSDRYVQFSG</sequence>
<evidence type="ECO:0000313" key="1">
    <source>
        <dbReference type="EMBL" id="KAJ7537015.1"/>
    </source>
</evidence>
<name>A0ACC2C4V8_DIPCM</name>
<organism evidence="1 2">
    <name type="scientific">Diphasiastrum complanatum</name>
    <name type="common">Issler's clubmoss</name>
    <name type="synonym">Lycopodium complanatum</name>
    <dbReference type="NCBI Taxonomy" id="34168"/>
    <lineage>
        <taxon>Eukaryota</taxon>
        <taxon>Viridiplantae</taxon>
        <taxon>Streptophyta</taxon>
        <taxon>Embryophyta</taxon>
        <taxon>Tracheophyta</taxon>
        <taxon>Lycopodiopsida</taxon>
        <taxon>Lycopodiales</taxon>
        <taxon>Lycopodiaceae</taxon>
        <taxon>Lycopodioideae</taxon>
        <taxon>Diphasiastrum</taxon>
    </lineage>
</organism>